<protein>
    <submittedName>
        <fullName evidence="2">Uncharacterized protein</fullName>
    </submittedName>
</protein>
<accession>A0ABQ5B6P6</accession>
<dbReference type="EMBL" id="BQNB010012986">
    <property type="protein sequence ID" value="GJT10420.1"/>
    <property type="molecule type" value="Genomic_DNA"/>
</dbReference>
<feature type="region of interest" description="Disordered" evidence="1">
    <location>
        <begin position="28"/>
        <end position="49"/>
    </location>
</feature>
<sequence>MSCKVGSKIRSESYSLDENGIRFNAQHRDRANAKHSSIPGNSQGIRNLPGTTGGLEGCRVRVLCEQEGALGPLSLGYWLHLKTVPDPDSRSKEWSRKQKHGSSCLRADARTIPLFQQHQVRIACGG</sequence>
<gene>
    <name evidence="2" type="ORF">Tco_0857462</name>
</gene>
<feature type="compositionally biased region" description="Polar residues" evidence="1">
    <location>
        <begin position="34"/>
        <end position="45"/>
    </location>
</feature>
<reference evidence="2" key="1">
    <citation type="journal article" date="2022" name="Int. J. Mol. Sci.">
        <title>Draft Genome of Tanacetum Coccineum: Genomic Comparison of Closely Related Tanacetum-Family Plants.</title>
        <authorList>
            <person name="Yamashiro T."/>
            <person name="Shiraishi A."/>
            <person name="Nakayama K."/>
            <person name="Satake H."/>
        </authorList>
    </citation>
    <scope>NUCLEOTIDE SEQUENCE</scope>
</reference>
<evidence type="ECO:0000313" key="3">
    <source>
        <dbReference type="Proteomes" id="UP001151760"/>
    </source>
</evidence>
<organism evidence="2 3">
    <name type="scientific">Tanacetum coccineum</name>
    <dbReference type="NCBI Taxonomy" id="301880"/>
    <lineage>
        <taxon>Eukaryota</taxon>
        <taxon>Viridiplantae</taxon>
        <taxon>Streptophyta</taxon>
        <taxon>Embryophyta</taxon>
        <taxon>Tracheophyta</taxon>
        <taxon>Spermatophyta</taxon>
        <taxon>Magnoliopsida</taxon>
        <taxon>eudicotyledons</taxon>
        <taxon>Gunneridae</taxon>
        <taxon>Pentapetalae</taxon>
        <taxon>asterids</taxon>
        <taxon>campanulids</taxon>
        <taxon>Asterales</taxon>
        <taxon>Asteraceae</taxon>
        <taxon>Asteroideae</taxon>
        <taxon>Anthemideae</taxon>
        <taxon>Anthemidinae</taxon>
        <taxon>Tanacetum</taxon>
    </lineage>
</organism>
<keyword evidence="3" id="KW-1185">Reference proteome</keyword>
<name>A0ABQ5B6P6_9ASTR</name>
<evidence type="ECO:0000313" key="2">
    <source>
        <dbReference type="EMBL" id="GJT10420.1"/>
    </source>
</evidence>
<reference evidence="2" key="2">
    <citation type="submission" date="2022-01" db="EMBL/GenBank/DDBJ databases">
        <authorList>
            <person name="Yamashiro T."/>
            <person name="Shiraishi A."/>
            <person name="Satake H."/>
            <person name="Nakayama K."/>
        </authorList>
    </citation>
    <scope>NUCLEOTIDE SEQUENCE</scope>
</reference>
<comment type="caution">
    <text evidence="2">The sequence shown here is derived from an EMBL/GenBank/DDBJ whole genome shotgun (WGS) entry which is preliminary data.</text>
</comment>
<evidence type="ECO:0000256" key="1">
    <source>
        <dbReference type="SAM" id="MobiDB-lite"/>
    </source>
</evidence>
<proteinExistence type="predicted"/>
<dbReference type="Proteomes" id="UP001151760">
    <property type="component" value="Unassembled WGS sequence"/>
</dbReference>